<dbReference type="SMART" id="SM00645">
    <property type="entry name" value="Pept_C1"/>
    <property type="match status" value="1"/>
</dbReference>
<evidence type="ECO:0000313" key="4">
    <source>
        <dbReference type="EMBL" id="CAF0784758.1"/>
    </source>
</evidence>
<dbReference type="Gene3D" id="3.90.70.10">
    <property type="entry name" value="Cysteine proteinases"/>
    <property type="match status" value="1"/>
</dbReference>
<dbReference type="PANTHER" id="PTHR12411">
    <property type="entry name" value="CYSTEINE PROTEASE FAMILY C1-RELATED"/>
    <property type="match status" value="1"/>
</dbReference>
<dbReference type="Pfam" id="PF00112">
    <property type="entry name" value="Peptidase_C1"/>
    <property type="match status" value="1"/>
</dbReference>
<keyword evidence="2" id="KW-1015">Disulfide bond</keyword>
<dbReference type="EMBL" id="CAJNOJ010000010">
    <property type="protein sequence ID" value="CAF0784758.1"/>
    <property type="molecule type" value="Genomic_DNA"/>
</dbReference>
<dbReference type="AlphaFoldDB" id="A0A813RMU5"/>
<name>A0A813RMU5_ADIRI</name>
<evidence type="ECO:0000259" key="3">
    <source>
        <dbReference type="PROSITE" id="PS50958"/>
    </source>
</evidence>
<dbReference type="Proteomes" id="UP000663852">
    <property type="component" value="Unassembled WGS sequence"/>
</dbReference>
<dbReference type="InterPro" id="IPR025660">
    <property type="entry name" value="Pept_his_AS"/>
</dbReference>
<evidence type="ECO:0000256" key="2">
    <source>
        <dbReference type="ARBA" id="ARBA00023157"/>
    </source>
</evidence>
<dbReference type="GO" id="GO:0008234">
    <property type="term" value="F:cysteine-type peptidase activity"/>
    <property type="evidence" value="ECO:0007669"/>
    <property type="project" value="InterPro"/>
</dbReference>
<dbReference type="InterPro" id="IPR025661">
    <property type="entry name" value="Pept_asp_AS"/>
</dbReference>
<dbReference type="InterPro" id="IPR013128">
    <property type="entry name" value="Peptidase_C1A"/>
</dbReference>
<dbReference type="SUPFAM" id="SSF54001">
    <property type="entry name" value="Cysteine proteinases"/>
    <property type="match status" value="1"/>
</dbReference>
<reference evidence="4" key="1">
    <citation type="submission" date="2021-02" db="EMBL/GenBank/DDBJ databases">
        <authorList>
            <person name="Nowell W R."/>
        </authorList>
    </citation>
    <scope>NUCLEOTIDE SEQUENCE</scope>
</reference>
<evidence type="ECO:0000256" key="1">
    <source>
        <dbReference type="ARBA" id="ARBA00008455"/>
    </source>
</evidence>
<organism evidence="4 5">
    <name type="scientific">Adineta ricciae</name>
    <name type="common">Rotifer</name>
    <dbReference type="NCBI Taxonomy" id="249248"/>
    <lineage>
        <taxon>Eukaryota</taxon>
        <taxon>Metazoa</taxon>
        <taxon>Spiralia</taxon>
        <taxon>Gnathifera</taxon>
        <taxon>Rotifera</taxon>
        <taxon>Eurotatoria</taxon>
        <taxon>Bdelloidea</taxon>
        <taxon>Adinetida</taxon>
        <taxon>Adinetidae</taxon>
        <taxon>Adineta</taxon>
    </lineage>
</organism>
<gene>
    <name evidence="4" type="ORF">EDS130_LOCUS4031</name>
</gene>
<comment type="similarity">
    <text evidence="1">Belongs to the peptidase C1 family.</text>
</comment>
<dbReference type="PROSITE" id="PS50958">
    <property type="entry name" value="SMB_2"/>
    <property type="match status" value="1"/>
</dbReference>
<dbReference type="InterPro" id="IPR001212">
    <property type="entry name" value="Somatomedin_B_dom"/>
</dbReference>
<dbReference type="PROSITE" id="PS00639">
    <property type="entry name" value="THIOL_PROTEASE_HIS"/>
    <property type="match status" value="1"/>
</dbReference>
<accession>A0A813RMU5</accession>
<dbReference type="InterPro" id="IPR000668">
    <property type="entry name" value="Peptidase_C1A_C"/>
</dbReference>
<feature type="domain" description="SMB" evidence="3">
    <location>
        <begin position="50"/>
        <end position="99"/>
    </location>
</feature>
<protein>
    <recommendedName>
        <fullName evidence="3">SMB domain-containing protein</fullName>
    </recommendedName>
</protein>
<dbReference type="InterPro" id="IPR038765">
    <property type="entry name" value="Papain-like_cys_pep_sf"/>
</dbReference>
<evidence type="ECO:0000313" key="5">
    <source>
        <dbReference type="Proteomes" id="UP000663852"/>
    </source>
</evidence>
<sequence length="502" mass="57250">MCLITFDIFLVQKIDFEHHHLTTLGIILLNYDESFIQWEEVKPYCAVRPNPQCCYSRDDDCFMPYYDSRCYCDTFCFRGIDNHDCCPDHDAFCEGKNITTPFPTPRPTQRPPPPPPIIHTGKCYDAETGREYSLGDSFLRDCNLCRCITLGFESTISCEEDLCVNSPDLISYVNGKQPYLGWTGTTYDRFNGVKVKDALKHYLGTIPDRTLRNMVDNAPDDPNDYFRMDDVDSFDARTYQNYAGKIRGIRDQGKCGISWALSTVDVAADRLALVQNIKWKNEQLSVQNILSCTDPEAKDGCDGGRVVYAWGYIKDRGVVTEACYPYESGTTGNITECKLHLSDSDLQNIAQHRKVTNIKCPSNINGEHFNFGPAYRVRDEARSIKYEIHFRGPVQATMRVTPEFFLYKSGVYRCGGSSYDRQNPRYASLAGYHSVRLLGWGTSIDPNTQQQENYWIAANSWGTGWGEDGYFHIRFGECEVEESVIATYGKSTEVLKKKNKRQ</sequence>
<proteinExistence type="inferred from homology"/>
<dbReference type="OrthoDB" id="3789175at2759"/>
<dbReference type="GO" id="GO:0006508">
    <property type="term" value="P:proteolysis"/>
    <property type="evidence" value="ECO:0007669"/>
    <property type="project" value="InterPro"/>
</dbReference>
<comment type="caution">
    <text evidence="4">The sequence shown here is derived from an EMBL/GenBank/DDBJ whole genome shotgun (WGS) entry which is preliminary data.</text>
</comment>
<dbReference type="PROSITE" id="PS00640">
    <property type="entry name" value="THIOL_PROTEASE_ASN"/>
    <property type="match status" value="1"/>
</dbReference>